<dbReference type="Proteomes" id="UP000032066">
    <property type="component" value="Unassembled WGS sequence"/>
</dbReference>
<evidence type="ECO:0000313" key="2">
    <source>
        <dbReference type="EMBL" id="KIQ65766.1"/>
    </source>
</evidence>
<keyword evidence="3" id="KW-1185">Reference proteome</keyword>
<dbReference type="OrthoDB" id="9809695at2"/>
<name>A0A0D0P2E7_KITGR</name>
<dbReference type="STRING" id="2064.TR51_18610"/>
<accession>A0A0D0P2E7</accession>
<dbReference type="PATRIC" id="fig|2064.6.peg.3991"/>
<dbReference type="SUPFAM" id="SSF54909">
    <property type="entry name" value="Dimeric alpha+beta barrel"/>
    <property type="match status" value="1"/>
</dbReference>
<evidence type="ECO:0000313" key="3">
    <source>
        <dbReference type="Proteomes" id="UP000032066"/>
    </source>
</evidence>
<dbReference type="RefSeq" id="WP_043912123.1">
    <property type="nucleotide sequence ID" value="NZ_JXZB01000002.1"/>
</dbReference>
<dbReference type="Pfam" id="PF07978">
    <property type="entry name" value="NIPSNAP"/>
    <property type="match status" value="1"/>
</dbReference>
<organism evidence="2 3">
    <name type="scientific">Kitasatospora griseola</name>
    <name type="common">Streptomyces griseolosporeus</name>
    <dbReference type="NCBI Taxonomy" id="2064"/>
    <lineage>
        <taxon>Bacteria</taxon>
        <taxon>Bacillati</taxon>
        <taxon>Actinomycetota</taxon>
        <taxon>Actinomycetes</taxon>
        <taxon>Kitasatosporales</taxon>
        <taxon>Streptomycetaceae</taxon>
        <taxon>Kitasatospora</taxon>
    </lineage>
</organism>
<reference evidence="2 3" key="1">
    <citation type="submission" date="2015-02" db="EMBL/GenBank/DDBJ databases">
        <title>Draft genome sequence of Kitasatospora griseola MF730-N6, a bafilomycin, terpentecin and satosporin producer.</title>
        <authorList>
            <person name="Arens J.C."/>
            <person name="Haltli B."/>
            <person name="Kerr R.G."/>
        </authorList>
    </citation>
    <scope>NUCLEOTIDE SEQUENCE [LARGE SCALE GENOMIC DNA]</scope>
    <source>
        <strain evidence="2 3">MF730-N6</strain>
    </source>
</reference>
<proteinExistence type="predicted"/>
<dbReference type="EMBL" id="JXZB01000002">
    <property type="protein sequence ID" value="KIQ65766.1"/>
    <property type="molecule type" value="Genomic_DNA"/>
</dbReference>
<protein>
    <submittedName>
        <fullName evidence="2">Nipsnap superfamily protein</fullName>
    </submittedName>
</protein>
<dbReference type="AlphaFoldDB" id="A0A0D0P2E7"/>
<dbReference type="Gene3D" id="3.30.70.100">
    <property type="match status" value="1"/>
</dbReference>
<gene>
    <name evidence="2" type="ORF">TR51_18610</name>
</gene>
<evidence type="ECO:0000259" key="1">
    <source>
        <dbReference type="Pfam" id="PF07978"/>
    </source>
</evidence>
<sequence>MNIVELRQYTLHPGARDTLIDLFEREFVTGQQAVGIALGGRFRDLDDPDRFVWIRAFPDMAQRRRALEAFYTGPVWRAHRDAANATMIDSDDVLLLRGPGYTPAPGLREVGVTICRPPSAAEFDAYAGRHLTPEHALHRTEHAVNDHPQLPVRTGLDVRVWFGPSEPPPWTPLQRLRLAPVS</sequence>
<dbReference type="InterPro" id="IPR012577">
    <property type="entry name" value="NIPSNAP"/>
</dbReference>
<feature type="domain" description="NIPSNAP" evidence="1">
    <location>
        <begin position="4"/>
        <end position="93"/>
    </location>
</feature>
<comment type="caution">
    <text evidence="2">The sequence shown here is derived from an EMBL/GenBank/DDBJ whole genome shotgun (WGS) entry which is preliminary data.</text>
</comment>
<dbReference type="InterPro" id="IPR011008">
    <property type="entry name" value="Dimeric_a/b-barrel"/>
</dbReference>